<reference evidence="7" key="4">
    <citation type="submission" date="2022-01" db="UniProtKB">
        <authorList>
            <consortium name="EnsemblPlants"/>
        </authorList>
    </citation>
    <scope>IDENTIFICATION</scope>
    <source>
        <strain evidence="7">subsp. vulgare</strain>
    </source>
</reference>
<evidence type="ECO:0000313" key="8">
    <source>
        <dbReference type="Proteomes" id="UP000011116"/>
    </source>
</evidence>
<keyword evidence="8" id="KW-1185">Reference proteome</keyword>
<feature type="chain" id="PRO_5015090962" evidence="4">
    <location>
        <begin position="21"/>
        <end position="180"/>
    </location>
</feature>
<dbReference type="EnsemblPlants" id="HORVU.MOREX.r3.3HG0219090.1">
    <property type="protein sequence ID" value="HORVU.MOREX.r3.3HG0219090.1.CDS1"/>
    <property type="gene ID" value="HORVU.MOREX.r3.3HG0219090"/>
</dbReference>
<dbReference type="KEGG" id="hvg:123439107"/>
<reference evidence="7" key="3">
    <citation type="submission" date="2020-10" db="EMBL/GenBank/DDBJ databases">
        <authorList>
            <person name="Scholz U."/>
            <person name="Mascher M."/>
            <person name="Fiebig A."/>
        </authorList>
    </citation>
    <scope>NUCLEOTIDE SEQUENCE [LARGE SCALE GENOMIC DNA]</scope>
    <source>
        <strain evidence="7">cv. Morex</strain>
    </source>
</reference>
<dbReference type="HOGENOM" id="CLU_127883_1_0_1"/>
<dbReference type="InterPro" id="IPR052421">
    <property type="entry name" value="PCW_Enzyme_Inhibitor"/>
</dbReference>
<dbReference type="SMR" id="F2EH42"/>
<dbReference type="NCBIfam" id="TIGR01614">
    <property type="entry name" value="PME_inhib"/>
    <property type="match status" value="1"/>
</dbReference>
<accession>F2EH42</accession>
<dbReference type="PANTHER" id="PTHR36710:SF18">
    <property type="entry name" value="PECTINESTERASE INHIBITOR 5-RELATED"/>
    <property type="match status" value="1"/>
</dbReference>
<dbReference type="GO" id="GO:0004857">
    <property type="term" value="F:enzyme inhibitor activity"/>
    <property type="evidence" value="ECO:0000318"/>
    <property type="project" value="GO_Central"/>
</dbReference>
<evidence type="ECO:0000313" key="6">
    <source>
        <dbReference type="EMBL" id="BAK06664.1"/>
    </source>
</evidence>
<dbReference type="GO" id="GO:0009827">
    <property type="term" value="P:plant-type cell wall modification"/>
    <property type="evidence" value="ECO:0000318"/>
    <property type="project" value="GO_Central"/>
</dbReference>
<dbReference type="SUPFAM" id="SSF101148">
    <property type="entry name" value="Plant invertase/pectin methylesterase inhibitor"/>
    <property type="match status" value="1"/>
</dbReference>
<keyword evidence="2" id="KW-1015">Disulfide bond</keyword>
<dbReference type="Gene3D" id="1.20.140.40">
    <property type="entry name" value="Invertase/pectin methylesterase inhibitor family protein"/>
    <property type="match status" value="1"/>
</dbReference>
<evidence type="ECO:0000256" key="3">
    <source>
        <dbReference type="ARBA" id="ARBA00038471"/>
    </source>
</evidence>
<dbReference type="PANTHER" id="PTHR36710">
    <property type="entry name" value="PECTINESTERASE INHIBITOR-LIKE"/>
    <property type="match status" value="1"/>
</dbReference>
<dbReference type="OMA" id="HNARIGF"/>
<dbReference type="Gramene" id="HORVU.MOREX.r2.3HG0182410.1">
    <property type="protein sequence ID" value="HORVU.MOREX.r2.3HG0182410.1.CDS.1"/>
    <property type="gene ID" value="HORVU.MOREX.r2.3HG0182410"/>
</dbReference>
<dbReference type="FunCoup" id="F2EH42">
    <property type="interactions" value="216"/>
</dbReference>
<sequence length="180" mass="19055">MARAGTSVAILLIVLAGVSSGLPAAYANTNMAARMCVKTRNPTLCMVVLKVNPKSAYASTEQEVGSVALQIASDTAEYNVGVIVNLNKGNLGTPEGGALAQCLWAYQDADNNLKHNARIGFDRGDYVGTMALVSAAEVVGDLCENAFKTMGKISPLSMIDRQMVERCGVAYELITLLNHE</sequence>
<keyword evidence="1 4" id="KW-0732">Signal</keyword>
<evidence type="ECO:0000256" key="1">
    <source>
        <dbReference type="ARBA" id="ARBA00022729"/>
    </source>
</evidence>
<dbReference type="Gramene" id="HORVU.MOREX.r3.3HG0219090.1">
    <property type="protein sequence ID" value="HORVU.MOREX.r3.3HG0219090.1.CDS1"/>
    <property type="gene ID" value="HORVU.MOREX.r3.3HG0219090"/>
</dbReference>
<dbReference type="RefSeq" id="XP_044971791.1">
    <property type="nucleotide sequence ID" value="XM_045115856.1"/>
</dbReference>
<dbReference type="SMART" id="SM00856">
    <property type="entry name" value="PMEI"/>
    <property type="match status" value="1"/>
</dbReference>
<comment type="similarity">
    <text evidence="3">Belongs to the PMEI family.</text>
</comment>
<gene>
    <name evidence="7" type="primary">LOC123439107</name>
</gene>
<evidence type="ECO:0000256" key="2">
    <source>
        <dbReference type="ARBA" id="ARBA00023157"/>
    </source>
</evidence>
<dbReference type="GeneID" id="123439107"/>
<dbReference type="Proteomes" id="UP000011116">
    <property type="component" value="Chromosome 3H"/>
</dbReference>
<feature type="domain" description="Pectinesterase inhibitor" evidence="5">
    <location>
        <begin position="27"/>
        <end position="173"/>
    </location>
</feature>
<dbReference type="InterPro" id="IPR035513">
    <property type="entry name" value="Invertase/methylesterase_inhib"/>
</dbReference>
<dbReference type="PaxDb" id="4513-MLOC_1315.1"/>
<protein>
    <submittedName>
        <fullName evidence="6">Predicted protein</fullName>
    </submittedName>
</protein>
<evidence type="ECO:0000256" key="4">
    <source>
        <dbReference type="SAM" id="SignalP"/>
    </source>
</evidence>
<name>F2EH42_HORVV</name>
<dbReference type="Pfam" id="PF04043">
    <property type="entry name" value="PMEI"/>
    <property type="match status" value="1"/>
</dbReference>
<dbReference type="EMBL" id="AK375469">
    <property type="protein sequence ID" value="BAK06664.1"/>
    <property type="molecule type" value="mRNA"/>
</dbReference>
<evidence type="ECO:0000313" key="7">
    <source>
        <dbReference type="EnsemblPlants" id="HORVU.MOREX.r3.3HG0219090.1.CDS1"/>
    </source>
</evidence>
<organism evidence="6">
    <name type="scientific">Hordeum vulgare subsp. vulgare</name>
    <name type="common">Domesticated barley</name>
    <dbReference type="NCBI Taxonomy" id="112509"/>
    <lineage>
        <taxon>Eukaryota</taxon>
        <taxon>Viridiplantae</taxon>
        <taxon>Streptophyta</taxon>
        <taxon>Embryophyta</taxon>
        <taxon>Tracheophyta</taxon>
        <taxon>Spermatophyta</taxon>
        <taxon>Magnoliopsida</taxon>
        <taxon>Liliopsida</taxon>
        <taxon>Poales</taxon>
        <taxon>Poaceae</taxon>
        <taxon>BOP clade</taxon>
        <taxon>Pooideae</taxon>
        <taxon>Triticodae</taxon>
        <taxon>Triticeae</taxon>
        <taxon>Hordeinae</taxon>
        <taxon>Hordeum</taxon>
    </lineage>
</organism>
<evidence type="ECO:0000259" key="5">
    <source>
        <dbReference type="SMART" id="SM00856"/>
    </source>
</evidence>
<proteinExistence type="evidence at transcript level"/>
<dbReference type="OrthoDB" id="764172at2759"/>
<dbReference type="AlphaFoldDB" id="F2EH42"/>
<feature type="signal peptide" evidence="4">
    <location>
        <begin position="1"/>
        <end position="20"/>
    </location>
</feature>
<dbReference type="InterPro" id="IPR006501">
    <property type="entry name" value="Pectinesterase_inhib_dom"/>
</dbReference>
<reference evidence="8" key="2">
    <citation type="journal article" date="2012" name="Nature">
        <title>A physical, genetic and functional sequence assembly of the barley genome.</title>
        <authorList>
            <consortium name="The International Barley Genome Sequencing Consortium"/>
            <person name="Mayer K.F."/>
            <person name="Waugh R."/>
            <person name="Brown J.W."/>
            <person name="Schulman A."/>
            <person name="Langridge P."/>
            <person name="Platzer M."/>
            <person name="Fincher G.B."/>
            <person name="Muehlbauer G.J."/>
            <person name="Sato K."/>
            <person name="Close T.J."/>
            <person name="Wise R.P."/>
            <person name="Stein N."/>
        </authorList>
    </citation>
    <scope>NUCLEOTIDE SEQUENCE [LARGE SCALE GENOMIC DNA]</scope>
    <source>
        <strain evidence="8">cv. Morex</strain>
    </source>
</reference>
<dbReference type="GO" id="GO:0009505">
    <property type="term" value="C:plant-type cell wall"/>
    <property type="evidence" value="ECO:0000318"/>
    <property type="project" value="GO_Central"/>
</dbReference>
<reference evidence="6" key="1">
    <citation type="journal article" date="2011" name="Plant Physiol.">
        <title>Comprehensive sequence analysis of 24,783 barley full-length cDNAs derived from 12 clone libraries.</title>
        <authorList>
            <person name="Matsumoto T."/>
            <person name="Tanaka T."/>
            <person name="Sakai H."/>
            <person name="Amano N."/>
            <person name="Kanamori H."/>
            <person name="Kurita K."/>
            <person name="Kikuta A."/>
            <person name="Kamiya K."/>
            <person name="Yamamoto M."/>
            <person name="Ikawa H."/>
            <person name="Fujii N."/>
            <person name="Hori K."/>
            <person name="Itoh T."/>
            <person name="Sato K."/>
        </authorList>
    </citation>
    <scope>NUCLEOTIDE SEQUENCE</scope>
</reference>